<dbReference type="EMBL" id="RBNI01000756">
    <property type="protein sequence ID" value="RUP51395.1"/>
    <property type="molecule type" value="Genomic_DNA"/>
</dbReference>
<keyword evidence="3" id="KW-1185">Reference proteome</keyword>
<dbReference type="Gene3D" id="3.30.1360.180">
    <property type="match status" value="1"/>
</dbReference>
<dbReference type="GO" id="GO:0009141">
    <property type="term" value="P:nucleoside triphosphate metabolic process"/>
    <property type="evidence" value="ECO:0007669"/>
    <property type="project" value="TreeGrafter"/>
</dbReference>
<dbReference type="Gene3D" id="3.40.720.10">
    <property type="entry name" value="Alkaline Phosphatase, subunit A"/>
    <property type="match status" value="1"/>
</dbReference>
<keyword evidence="1" id="KW-0812">Transmembrane</keyword>
<dbReference type="GO" id="GO:0017111">
    <property type="term" value="F:ribonucleoside triphosphate phosphatase activity"/>
    <property type="evidence" value="ECO:0007669"/>
    <property type="project" value="TreeGrafter"/>
</dbReference>
<sequence>MSERHPCLFSSSIKVIRGFFAAVLETERSNARGPSAFPIPETASSTRRRRETPLLPSMAALPVSTYELGETGTEIEGLLNDEELDDEVWTKYPAPSYLRTRRLRLGFLTLAAIVVFIVVLAILIGRKNITNSEAPDSVRTYDPSKLMSNGTHQFASTIIIVSLDGFRADYLDHGFTPNIVQLGRDGIRAEYMIPSFPSTTFPNHYTLATGLYPESHGIVGNHFFDPHLNESFYYKNLTSWDSKWWGGEPIWITSVLQNKSSAVLMWPGSDTVIHAASPTYHVRYDPSMTLATKVSNILNWIDLPIEKRPQLLTAYASDVDKGGHKGGPDSKEVDMALGDLDLMIKDLVLGLAARNLSEIVNLVIVSDHGMMSTSTSRLVFYDDILTPDAFARIGIQEGWPLLLLRPTDANATADIYAQLLNHTRSVPSSGFTVYLREDVPPRFHFSATERIAPIVAIPDVGYAFVTHKEFDENGKTYHPLGTHGFDNQAPEMRALFIARGPAFNGVLGAGKTVKAFENVEIYGIVARTLGLTPAPNNGTMGGQLQGILVG</sequence>
<accession>A0A433DKR6</accession>
<dbReference type="PANTHER" id="PTHR10151">
    <property type="entry name" value="ECTONUCLEOTIDE PYROPHOSPHATASE/PHOSPHODIESTERASE"/>
    <property type="match status" value="1"/>
</dbReference>
<gene>
    <name evidence="2" type="ORF">BC936DRAFT_148418</name>
</gene>
<dbReference type="PANTHER" id="PTHR10151:SF120">
    <property type="entry name" value="BIS(5'-ADENOSYL)-TRIPHOSPHATASE"/>
    <property type="match status" value="1"/>
</dbReference>
<dbReference type="Pfam" id="PF01663">
    <property type="entry name" value="Phosphodiest"/>
    <property type="match status" value="1"/>
</dbReference>
<reference evidence="2 3" key="1">
    <citation type="journal article" date="2018" name="New Phytol.">
        <title>Phylogenomics of Endogonaceae and evolution of mycorrhizas within Mucoromycota.</title>
        <authorList>
            <person name="Chang Y."/>
            <person name="Desiro A."/>
            <person name="Na H."/>
            <person name="Sandor L."/>
            <person name="Lipzen A."/>
            <person name="Clum A."/>
            <person name="Barry K."/>
            <person name="Grigoriev I.V."/>
            <person name="Martin F.M."/>
            <person name="Stajich J.E."/>
            <person name="Smith M.E."/>
            <person name="Bonito G."/>
            <person name="Spatafora J.W."/>
        </authorList>
    </citation>
    <scope>NUCLEOTIDE SEQUENCE [LARGE SCALE GENOMIC DNA]</scope>
    <source>
        <strain evidence="2 3">GMNB39</strain>
    </source>
</reference>
<comment type="caution">
    <text evidence="2">The sequence shown here is derived from an EMBL/GenBank/DDBJ whole genome shotgun (WGS) entry which is preliminary data.</text>
</comment>
<dbReference type="AlphaFoldDB" id="A0A433DKR6"/>
<dbReference type="InterPro" id="IPR017850">
    <property type="entry name" value="Alkaline_phosphatase_core_sf"/>
</dbReference>
<keyword evidence="1" id="KW-1133">Transmembrane helix</keyword>
<evidence type="ECO:0000313" key="3">
    <source>
        <dbReference type="Proteomes" id="UP000268093"/>
    </source>
</evidence>
<dbReference type="GO" id="GO:0047429">
    <property type="term" value="F:nucleoside triphosphate diphosphatase activity"/>
    <property type="evidence" value="ECO:0007669"/>
    <property type="project" value="TreeGrafter"/>
</dbReference>
<proteinExistence type="predicted"/>
<dbReference type="OrthoDB" id="415411at2759"/>
<dbReference type="CDD" id="cd16018">
    <property type="entry name" value="Enpp"/>
    <property type="match status" value="1"/>
</dbReference>
<dbReference type="InterPro" id="IPR002591">
    <property type="entry name" value="Phosphodiest/P_Trfase"/>
</dbReference>
<keyword evidence="1" id="KW-0472">Membrane</keyword>
<evidence type="ECO:0000313" key="2">
    <source>
        <dbReference type="EMBL" id="RUP51395.1"/>
    </source>
</evidence>
<dbReference type="Proteomes" id="UP000268093">
    <property type="component" value="Unassembled WGS sequence"/>
</dbReference>
<organism evidence="2 3">
    <name type="scientific">Jimgerdemannia flammicorona</name>
    <dbReference type="NCBI Taxonomy" id="994334"/>
    <lineage>
        <taxon>Eukaryota</taxon>
        <taxon>Fungi</taxon>
        <taxon>Fungi incertae sedis</taxon>
        <taxon>Mucoromycota</taxon>
        <taxon>Mucoromycotina</taxon>
        <taxon>Endogonomycetes</taxon>
        <taxon>Endogonales</taxon>
        <taxon>Endogonaceae</taxon>
        <taxon>Jimgerdemannia</taxon>
    </lineage>
</organism>
<name>A0A433DKR6_9FUNG</name>
<dbReference type="SUPFAM" id="SSF53649">
    <property type="entry name" value="Alkaline phosphatase-like"/>
    <property type="match status" value="1"/>
</dbReference>
<protein>
    <submittedName>
        <fullName evidence="2">Nucleotide pyrophosphatase</fullName>
    </submittedName>
</protein>
<feature type="transmembrane region" description="Helical" evidence="1">
    <location>
        <begin position="105"/>
        <end position="125"/>
    </location>
</feature>
<evidence type="ECO:0000256" key="1">
    <source>
        <dbReference type="SAM" id="Phobius"/>
    </source>
</evidence>